<dbReference type="OrthoDB" id="6367717at2759"/>
<feature type="transmembrane region" description="Helical" evidence="8">
    <location>
        <begin position="80"/>
        <end position="99"/>
    </location>
</feature>
<dbReference type="PANTHER" id="PTHR21508:SF5">
    <property type="entry name" value="MITOGUARDIN"/>
    <property type="match status" value="1"/>
</dbReference>
<keyword evidence="4" id="KW-1000">Mitochondrion outer membrane</keyword>
<reference evidence="9 10" key="1">
    <citation type="journal article" date="2019" name="PLoS Biol.">
        <title>Sex chromosomes control vertical transmission of feminizing Wolbachia symbionts in an isopod.</title>
        <authorList>
            <person name="Becking T."/>
            <person name="Chebbi M.A."/>
            <person name="Giraud I."/>
            <person name="Moumen B."/>
            <person name="Laverre T."/>
            <person name="Caubet Y."/>
            <person name="Peccoud J."/>
            <person name="Gilbert C."/>
            <person name="Cordaux R."/>
        </authorList>
    </citation>
    <scope>NUCLEOTIDE SEQUENCE [LARGE SCALE GENOMIC DNA]</scope>
    <source>
        <strain evidence="9">ANa2</strain>
        <tissue evidence="9">Whole body excluding digestive tract and cuticle</tissue>
    </source>
</reference>
<accession>A0A5N5T9P4</accession>
<gene>
    <name evidence="9" type="primary">miga_0</name>
    <name evidence="9" type="ORF">Anas_13735</name>
</gene>
<keyword evidence="3 8" id="KW-0812">Transmembrane</keyword>
<keyword evidence="10" id="KW-1185">Reference proteome</keyword>
<evidence type="ECO:0000313" key="9">
    <source>
        <dbReference type="EMBL" id="KAB7501720.1"/>
    </source>
</evidence>
<dbReference type="AlphaFoldDB" id="A0A5N5T9P4"/>
<evidence type="ECO:0000256" key="7">
    <source>
        <dbReference type="ARBA" id="ARBA00023136"/>
    </source>
</evidence>
<keyword evidence="5 8" id="KW-1133">Transmembrane helix</keyword>
<feature type="non-terminal residue" evidence="9">
    <location>
        <position position="420"/>
    </location>
</feature>
<dbReference type="PANTHER" id="PTHR21508">
    <property type="entry name" value="MITOGUARDIN"/>
    <property type="match status" value="1"/>
</dbReference>
<keyword evidence="6" id="KW-0496">Mitochondrion</keyword>
<evidence type="ECO:0000256" key="3">
    <source>
        <dbReference type="ARBA" id="ARBA00022692"/>
    </source>
</evidence>
<evidence type="ECO:0000256" key="6">
    <source>
        <dbReference type="ARBA" id="ARBA00023128"/>
    </source>
</evidence>
<evidence type="ECO:0000256" key="2">
    <source>
        <dbReference type="ARBA" id="ARBA00008969"/>
    </source>
</evidence>
<protein>
    <submittedName>
        <fullName evidence="9">Mitoguardin</fullName>
    </submittedName>
</protein>
<dbReference type="GO" id="GO:0005741">
    <property type="term" value="C:mitochondrial outer membrane"/>
    <property type="evidence" value="ECO:0007669"/>
    <property type="project" value="UniProtKB-SubCell"/>
</dbReference>
<dbReference type="Pfam" id="PF10265">
    <property type="entry name" value="Miga"/>
    <property type="match status" value="1"/>
</dbReference>
<proteinExistence type="inferred from homology"/>
<dbReference type="EMBL" id="SEYY01009746">
    <property type="protein sequence ID" value="KAB7501720.1"/>
    <property type="molecule type" value="Genomic_DNA"/>
</dbReference>
<comment type="caution">
    <text evidence="9">The sequence shown here is derived from an EMBL/GenBank/DDBJ whole genome shotgun (WGS) entry which is preliminary data.</text>
</comment>
<sequence>MLYFYFTLLRITTNIQQRVRKVSLNHTIDYRLTMFIRNSGAKETDEKEEKPLFRLSLFSFETVKASINYHLQKLSPPQKIIVFSVSAGVVLVSLVARYFRRKRVRKSALVNPKENVKYRKNKPLVIKSPSGEFHTLGGTISPGFHRSGYRHSSISAGSDRISLASVIPGTIISQSGKSSELTPQQYGVMGMESLEGAIGLWEEALSSYSLGSGHGLALPSQEAAEFTESLQKVIDNAYSLQDQCEHLFLHEHSVLFRSADISPNLSEAGYGDRRTLTSFSSLESFVSAQGDIADLRNLEEFEENPPTLYLSALKHHEEYGIPFRDVRTDRVKCGSDVEYICKVHCLRLASQHIFSFPTNKEWFAEAGRQVIECLLLRADKDPKDCLCAYDDFLLYLMECNWQEVENELKGRGVPAITFYD</sequence>
<dbReference type="GO" id="GO:0008053">
    <property type="term" value="P:mitochondrial fusion"/>
    <property type="evidence" value="ECO:0007669"/>
    <property type="project" value="InterPro"/>
</dbReference>
<dbReference type="Proteomes" id="UP000326759">
    <property type="component" value="Unassembled WGS sequence"/>
</dbReference>
<evidence type="ECO:0000313" key="10">
    <source>
        <dbReference type="Proteomes" id="UP000326759"/>
    </source>
</evidence>
<comment type="subcellular location">
    <subcellularLocation>
        <location evidence="1">Mitochondrion outer membrane</location>
    </subcellularLocation>
</comment>
<evidence type="ECO:0000256" key="5">
    <source>
        <dbReference type="ARBA" id="ARBA00022989"/>
    </source>
</evidence>
<evidence type="ECO:0000256" key="1">
    <source>
        <dbReference type="ARBA" id="ARBA00004294"/>
    </source>
</evidence>
<comment type="similarity">
    <text evidence="2">Belongs to the mitoguardin family.</text>
</comment>
<evidence type="ECO:0000256" key="8">
    <source>
        <dbReference type="SAM" id="Phobius"/>
    </source>
</evidence>
<name>A0A5N5T9P4_9CRUS</name>
<organism evidence="9 10">
    <name type="scientific">Armadillidium nasatum</name>
    <dbReference type="NCBI Taxonomy" id="96803"/>
    <lineage>
        <taxon>Eukaryota</taxon>
        <taxon>Metazoa</taxon>
        <taxon>Ecdysozoa</taxon>
        <taxon>Arthropoda</taxon>
        <taxon>Crustacea</taxon>
        <taxon>Multicrustacea</taxon>
        <taxon>Malacostraca</taxon>
        <taxon>Eumalacostraca</taxon>
        <taxon>Peracarida</taxon>
        <taxon>Isopoda</taxon>
        <taxon>Oniscidea</taxon>
        <taxon>Crinocheta</taxon>
        <taxon>Armadillidiidae</taxon>
        <taxon>Armadillidium</taxon>
    </lineage>
</organism>
<evidence type="ECO:0000256" key="4">
    <source>
        <dbReference type="ARBA" id="ARBA00022787"/>
    </source>
</evidence>
<keyword evidence="7 8" id="KW-0472">Membrane</keyword>
<dbReference type="InterPro" id="IPR019392">
    <property type="entry name" value="Miga"/>
</dbReference>